<gene>
    <name evidence="6" type="ORF">H9935_10435</name>
</gene>
<dbReference type="PANTHER" id="PTHR35529">
    <property type="entry name" value="MANGANESE EFFLUX PUMP MNTP-RELATED"/>
    <property type="match status" value="1"/>
</dbReference>
<dbReference type="AlphaFoldDB" id="A0A9D2SKB3"/>
<proteinExistence type="predicted"/>
<keyword evidence="4 5" id="KW-0472">Membrane</keyword>
<evidence type="ECO:0000256" key="3">
    <source>
        <dbReference type="ARBA" id="ARBA00022989"/>
    </source>
</evidence>
<feature type="transmembrane region" description="Helical" evidence="5">
    <location>
        <begin position="39"/>
        <end position="56"/>
    </location>
</feature>
<evidence type="ECO:0000256" key="1">
    <source>
        <dbReference type="ARBA" id="ARBA00022475"/>
    </source>
</evidence>
<evidence type="ECO:0000256" key="5">
    <source>
        <dbReference type="SAM" id="Phobius"/>
    </source>
</evidence>
<feature type="transmembrane region" description="Helical" evidence="5">
    <location>
        <begin position="68"/>
        <end position="86"/>
    </location>
</feature>
<reference evidence="6" key="2">
    <citation type="submission" date="2021-04" db="EMBL/GenBank/DDBJ databases">
        <authorList>
            <person name="Gilroy R."/>
        </authorList>
    </citation>
    <scope>NUCLEOTIDE SEQUENCE</scope>
    <source>
        <strain evidence="6">ChiSxjej6B18-287</strain>
    </source>
</reference>
<evidence type="ECO:0000313" key="6">
    <source>
        <dbReference type="EMBL" id="HJC11202.1"/>
    </source>
</evidence>
<dbReference type="Proteomes" id="UP000823893">
    <property type="component" value="Unassembled WGS sequence"/>
</dbReference>
<evidence type="ECO:0000256" key="4">
    <source>
        <dbReference type="ARBA" id="ARBA00023136"/>
    </source>
</evidence>
<feature type="transmembrane region" description="Helical" evidence="5">
    <location>
        <begin position="166"/>
        <end position="182"/>
    </location>
</feature>
<keyword evidence="3 5" id="KW-1133">Transmembrane helix</keyword>
<dbReference type="EMBL" id="DWWV01000134">
    <property type="protein sequence ID" value="HJC11202.1"/>
    <property type="molecule type" value="Genomic_DNA"/>
</dbReference>
<keyword evidence="2 5" id="KW-0812">Transmembrane</keyword>
<reference evidence="6" key="1">
    <citation type="journal article" date="2021" name="PeerJ">
        <title>Extensive microbial diversity within the chicken gut microbiome revealed by metagenomics and culture.</title>
        <authorList>
            <person name="Gilroy R."/>
            <person name="Ravi A."/>
            <person name="Getino M."/>
            <person name="Pursley I."/>
            <person name="Horton D.L."/>
            <person name="Alikhan N.F."/>
            <person name="Baker D."/>
            <person name="Gharbi K."/>
            <person name="Hall N."/>
            <person name="Watson M."/>
            <person name="Adriaenssens E.M."/>
            <person name="Foster-Nyarko E."/>
            <person name="Jarju S."/>
            <person name="Secka A."/>
            <person name="Antonio M."/>
            <person name="Oren A."/>
            <person name="Chaudhuri R.R."/>
            <person name="La Ragione R."/>
            <person name="Hildebrand F."/>
            <person name="Pallen M.J."/>
        </authorList>
    </citation>
    <scope>NUCLEOTIDE SEQUENCE</scope>
    <source>
        <strain evidence="6">ChiSxjej6B18-287</strain>
    </source>
</reference>
<comment type="caution">
    <text evidence="6">The sequence shown here is derived from an EMBL/GenBank/DDBJ whole genome shotgun (WGS) entry which is preliminary data.</text>
</comment>
<evidence type="ECO:0000256" key="2">
    <source>
        <dbReference type="ARBA" id="ARBA00022692"/>
    </source>
</evidence>
<keyword evidence="1" id="KW-1003">Cell membrane</keyword>
<sequence>MSWTAFFNGILLIAALTTDSFVVSFSYGARNVRMSMKMILIMNLVMSFLLAGGIWTGRIMENLFPKTIAAVAGAFVLLGMGGYRLLNFFYPGKAQENQDIRELDYFQGIFLAFVLSLDGLAAGIGTGLVQAEEELLIPGAFVGGILMMEAGWRAGSHFRHIFQKDISWISGLCLMILGVGALCKL</sequence>
<feature type="transmembrane region" description="Helical" evidence="5">
    <location>
        <begin position="106"/>
        <end position="129"/>
    </location>
</feature>
<dbReference type="PANTHER" id="PTHR35529:SF2">
    <property type="entry name" value="SPORULATION PROTEIN YTAF-RELATED"/>
    <property type="match status" value="1"/>
</dbReference>
<dbReference type="Pfam" id="PF02659">
    <property type="entry name" value="Mntp"/>
    <property type="match status" value="1"/>
</dbReference>
<accession>A0A9D2SKB3</accession>
<protein>
    <submittedName>
        <fullName evidence="6">Manganese efflux pump</fullName>
    </submittedName>
</protein>
<name>A0A9D2SKB3_9FIRM</name>
<dbReference type="InterPro" id="IPR003810">
    <property type="entry name" value="Mntp/YtaF"/>
</dbReference>
<evidence type="ECO:0000313" key="7">
    <source>
        <dbReference type="Proteomes" id="UP000823893"/>
    </source>
</evidence>
<feature type="transmembrane region" description="Helical" evidence="5">
    <location>
        <begin position="6"/>
        <end position="27"/>
    </location>
</feature>
<organism evidence="6 7">
    <name type="scientific">Candidatus Blautia merdigallinarum</name>
    <dbReference type="NCBI Taxonomy" id="2838495"/>
    <lineage>
        <taxon>Bacteria</taxon>
        <taxon>Bacillati</taxon>
        <taxon>Bacillota</taxon>
        <taxon>Clostridia</taxon>
        <taxon>Lachnospirales</taxon>
        <taxon>Lachnospiraceae</taxon>
        <taxon>Blautia</taxon>
    </lineage>
</organism>